<dbReference type="EMBL" id="SRLO01000746">
    <property type="protein sequence ID" value="TNN47363.1"/>
    <property type="molecule type" value="Genomic_DNA"/>
</dbReference>
<accession>A0A4Z2G3D0</accession>
<name>A0A4Z2G3D0_9TELE</name>
<evidence type="ECO:0000313" key="2">
    <source>
        <dbReference type="Proteomes" id="UP000314294"/>
    </source>
</evidence>
<keyword evidence="2" id="KW-1185">Reference proteome</keyword>
<dbReference type="AlphaFoldDB" id="A0A4Z2G3D0"/>
<organism evidence="1 2">
    <name type="scientific">Liparis tanakae</name>
    <name type="common">Tanaka's snailfish</name>
    <dbReference type="NCBI Taxonomy" id="230148"/>
    <lineage>
        <taxon>Eukaryota</taxon>
        <taxon>Metazoa</taxon>
        <taxon>Chordata</taxon>
        <taxon>Craniata</taxon>
        <taxon>Vertebrata</taxon>
        <taxon>Euteleostomi</taxon>
        <taxon>Actinopterygii</taxon>
        <taxon>Neopterygii</taxon>
        <taxon>Teleostei</taxon>
        <taxon>Neoteleostei</taxon>
        <taxon>Acanthomorphata</taxon>
        <taxon>Eupercaria</taxon>
        <taxon>Perciformes</taxon>
        <taxon>Cottioidei</taxon>
        <taxon>Cottales</taxon>
        <taxon>Liparidae</taxon>
        <taxon>Liparis</taxon>
    </lineage>
</organism>
<sequence>MSCRPQVKMWTFPSPSFRGRSFSRFVNPVQMPLRRTRALQFKRDAAERQKMSVAGRQTQGLGARPADVQAVVLQAVLLRAAGCELTVDAVVGAVAVAALLALPVRPEGLIGGQLAAVAHAAAIAACHAHAIPQREAVLALTPFLARQRARLHGVI</sequence>
<comment type="caution">
    <text evidence="1">The sequence shown here is derived from an EMBL/GenBank/DDBJ whole genome shotgun (WGS) entry which is preliminary data.</text>
</comment>
<evidence type="ECO:0000313" key="1">
    <source>
        <dbReference type="EMBL" id="TNN47363.1"/>
    </source>
</evidence>
<dbReference type="Proteomes" id="UP000314294">
    <property type="component" value="Unassembled WGS sequence"/>
</dbReference>
<gene>
    <name evidence="1" type="ORF">EYF80_042451</name>
</gene>
<proteinExistence type="predicted"/>
<protein>
    <submittedName>
        <fullName evidence="1">Uncharacterized protein</fullName>
    </submittedName>
</protein>
<reference evidence="1 2" key="1">
    <citation type="submission" date="2019-03" db="EMBL/GenBank/DDBJ databases">
        <title>First draft genome of Liparis tanakae, snailfish: a comprehensive survey of snailfish specific genes.</title>
        <authorList>
            <person name="Kim W."/>
            <person name="Song I."/>
            <person name="Jeong J.-H."/>
            <person name="Kim D."/>
            <person name="Kim S."/>
            <person name="Ryu S."/>
            <person name="Song J.Y."/>
            <person name="Lee S.K."/>
        </authorList>
    </citation>
    <scope>NUCLEOTIDE SEQUENCE [LARGE SCALE GENOMIC DNA]</scope>
    <source>
        <tissue evidence="1">Muscle</tissue>
    </source>
</reference>